<organism evidence="2 3">
    <name type="scientific">Thalassotalea fonticola</name>
    <dbReference type="NCBI Taxonomy" id="3065649"/>
    <lineage>
        <taxon>Bacteria</taxon>
        <taxon>Pseudomonadati</taxon>
        <taxon>Pseudomonadota</taxon>
        <taxon>Gammaproteobacteria</taxon>
        <taxon>Alteromonadales</taxon>
        <taxon>Colwelliaceae</taxon>
        <taxon>Thalassotalea</taxon>
    </lineage>
</organism>
<keyword evidence="1" id="KW-0812">Transmembrane</keyword>
<evidence type="ECO:0008006" key="4">
    <source>
        <dbReference type="Google" id="ProtNLM"/>
    </source>
</evidence>
<keyword evidence="3" id="KW-1185">Reference proteome</keyword>
<evidence type="ECO:0000313" key="2">
    <source>
        <dbReference type="EMBL" id="WOH37675.1"/>
    </source>
</evidence>
<feature type="transmembrane region" description="Helical" evidence="1">
    <location>
        <begin position="208"/>
        <end position="230"/>
    </location>
</feature>
<protein>
    <recommendedName>
        <fullName evidence="4">DUF2937 family protein</fullName>
    </recommendedName>
</protein>
<dbReference type="RefSeq" id="WP_348396453.1">
    <property type="nucleotide sequence ID" value="NZ_CP136600.1"/>
</dbReference>
<dbReference type="Proteomes" id="UP001301442">
    <property type="component" value="Chromosome"/>
</dbReference>
<accession>A0ABZ0GPU0</accession>
<proteinExistence type="predicted"/>
<feature type="transmembrane region" description="Helical" evidence="1">
    <location>
        <begin position="38"/>
        <end position="57"/>
    </location>
</feature>
<evidence type="ECO:0000313" key="3">
    <source>
        <dbReference type="Proteomes" id="UP001301442"/>
    </source>
</evidence>
<sequence length="243" mass="27494">MEVKRSYFGLINETLTLGLRSTFRIDWGMVRNFGELQILSRASYLMLILVPLLAGLWPTVTTLVNQHNQTLNHATDKFDLASRQILLYKAELPDSKIIEPFKETLDSVNNELLHVKKSVENQSIKTKTLPSVWALSFLASLLAVIAQVIYQLAAPAIVRNSSMREYINGIIDDEMKIHGNGQEMDPMAIRELIEKTAEEYQSASRSNLLIALLSLFIYISSIFVIGYIIFDQTQKVFVAAGWL</sequence>
<feature type="transmembrane region" description="Helical" evidence="1">
    <location>
        <begin position="132"/>
        <end position="154"/>
    </location>
</feature>
<gene>
    <name evidence="2" type="ORF">RI844_00075</name>
</gene>
<keyword evidence="1" id="KW-1133">Transmembrane helix</keyword>
<evidence type="ECO:0000256" key="1">
    <source>
        <dbReference type="SAM" id="Phobius"/>
    </source>
</evidence>
<keyword evidence="1" id="KW-0472">Membrane</keyword>
<name>A0ABZ0GPU0_9GAMM</name>
<reference evidence="2 3" key="1">
    <citation type="submission" date="2023-09" db="EMBL/GenBank/DDBJ databases">
        <authorList>
            <person name="Qi X."/>
        </authorList>
    </citation>
    <scope>NUCLEOTIDE SEQUENCE [LARGE SCALE GENOMIC DNA]</scope>
    <source>
        <strain evidence="2 3">S1-1</strain>
    </source>
</reference>
<dbReference type="EMBL" id="CP136600">
    <property type="protein sequence ID" value="WOH37675.1"/>
    <property type="molecule type" value="Genomic_DNA"/>
</dbReference>